<name>W8BZI3_CERCA</name>
<reference evidence="3" key="1">
    <citation type="submission" date="2013-07" db="EMBL/GenBank/DDBJ databases">
        <authorList>
            <person name="Geib S."/>
        </authorList>
    </citation>
    <scope>NUCLEOTIDE SEQUENCE</scope>
</reference>
<dbReference type="AlphaFoldDB" id="W8BZI3"/>
<evidence type="ECO:0000256" key="1">
    <source>
        <dbReference type="SAM" id="MobiDB-lite"/>
    </source>
</evidence>
<reference evidence="3" key="2">
    <citation type="journal article" date="2014" name="BMC Genomics">
        <title>A genomic perspective to assessing quality of mass-reared SIT flies used in Mediterranean fruit fly (Ceratitis capitata) eradication in California.</title>
        <authorList>
            <person name="Calla B."/>
            <person name="Hall B."/>
            <person name="Hou S."/>
            <person name="Geib S.M."/>
        </authorList>
    </citation>
    <scope>NUCLEOTIDE SEQUENCE</scope>
</reference>
<protein>
    <submittedName>
        <fullName evidence="2">(Mediterranean fruit fly) hypothetical protein</fullName>
    </submittedName>
</protein>
<feature type="region of interest" description="Disordered" evidence="1">
    <location>
        <begin position="388"/>
        <end position="436"/>
    </location>
</feature>
<organism evidence="3">
    <name type="scientific">Ceratitis capitata</name>
    <name type="common">Mediterranean fruit fly</name>
    <name type="synonym">Tephritis capitata</name>
    <dbReference type="NCBI Taxonomy" id="7213"/>
    <lineage>
        <taxon>Eukaryota</taxon>
        <taxon>Metazoa</taxon>
        <taxon>Ecdysozoa</taxon>
        <taxon>Arthropoda</taxon>
        <taxon>Hexapoda</taxon>
        <taxon>Insecta</taxon>
        <taxon>Pterygota</taxon>
        <taxon>Neoptera</taxon>
        <taxon>Endopterygota</taxon>
        <taxon>Diptera</taxon>
        <taxon>Brachycera</taxon>
        <taxon>Muscomorpha</taxon>
        <taxon>Tephritoidea</taxon>
        <taxon>Tephritidae</taxon>
        <taxon>Ceratitis</taxon>
        <taxon>Ceratitis</taxon>
    </lineage>
</organism>
<reference evidence="2" key="3">
    <citation type="submission" date="2020-11" db="EMBL/GenBank/DDBJ databases">
        <authorList>
            <person name="Whitehead M."/>
        </authorList>
    </citation>
    <scope>NUCLEOTIDE SEQUENCE</scope>
    <source>
        <strain evidence="2">EGII</strain>
    </source>
</reference>
<gene>
    <name evidence="2" type="ORF">CCAP1982_LOCUS13211</name>
</gene>
<proteinExistence type="evidence at transcript level"/>
<keyword evidence="4" id="KW-1185">Reference proteome</keyword>
<dbReference type="EMBL" id="CAJHJT010000034">
    <property type="protein sequence ID" value="CAD7004822.1"/>
    <property type="molecule type" value="Genomic_DNA"/>
</dbReference>
<evidence type="ECO:0000313" key="4">
    <source>
        <dbReference type="Proteomes" id="UP000606786"/>
    </source>
</evidence>
<evidence type="ECO:0000313" key="3">
    <source>
        <dbReference type="EMBL" id="JAB98726.1"/>
    </source>
</evidence>
<dbReference type="OrthoDB" id="10256849at2759"/>
<sequence>MAPRESIFSNLPPSISEVTKAIEKIEVLVAAKKLKSKLFYDMLFGFRVLEEAMQNEQTEAFNLVIKWLDLFLKIQTNISSQNDVIHSQFEKVIPSAVTYIIGCLQYKAKGVISYHYQLLEMIHELLNKARPEVLEKLATFETGVIACVWFPIGFVGDFNTQMMALRLLAMLLKCVDAARLQNELDSIRCADKSILKNKLTAAIAVANFHTAKFENTARDLLNTYNMHLAQNILVYSFRCKTFKFENNIEFFKPMNAESFWLDLNYCPRTLSFHSQCKTSRNSGYRNCSVSLQITKLSLRNLNLTVEFQAPIKFTAESRYFPNLSNLTAAKITLPRDESMRLMENKYILRYFNEFQRSISPNRSMSIIKLHDTSTPVQLASLTDEPIADEASPSAIDKPSFGTNKDYSNIEDIENKENVPPTDTNRNRPGTDNTNSNMVSKQFQKSYELLIGDRHESNFLCKVKSKVENKNNNQTIALTSMQAAATPTTNIDKEVNNETPKNNKMTRNTRRKIVNYSTSTSESQLTSQNFKQPQKRFFKTQISNSDCEYVPYKTKRVYRKHKHRATKEKTPKAATIKSKIVNEVKPMLNSSKEFDKLAGDFSDNHAPRATAIISNERKMNGTIIDLTDTCLSDLTTNIYENLVVSDAEPGKSYRNFTLRRNPIDFENAVVEKQRSRKALKRAVKEDNPPEIRPQTLCAQVKSVTKRSRNIFDAIKREKISPPKIKKTVTTLSNEIEIAYPADVNICTSSNQKFSDDVLRSCTSTKLRNIPKQILSKNQNSIKELPITEPNVNEVPTTYFQTFENTFTNNKENENNIPYNSSKTTVVGKLNEGLSDDIQVCRRDVTQNNISNVNDYDEFSDYPTFSPLIDVSNMMISSDCESASDVTVETSRLTSTNNNLLTTPTQEMSPDPPFQIREAKKLNPQKSVIYCSRSESDSDSDKECTTISNKVPEVRSMQPLELSKHVFLTPKLPLQNFRQTTSVTKCQITTTATSIITHQDHVIHQQNFIVNLDTSSDTPLNLSKSCSRATTSTTTTTKTIVEEKQEMNISNSNQSHMNITAPTPEVLKHESSNMIANYKSNLNLHLNQIEENIYIKPATAYIEKICDIGESMMNEIECERKSLLELEANTERLSRQLGWQYEAFREKTQQYKCFKQNIDALLSVISNIKLSDEIESETRHKIQQLQQASESLCTQQWRNFVNETTENLLKDISRLSNL</sequence>
<feature type="compositionally biased region" description="Polar residues" evidence="1">
    <location>
        <begin position="420"/>
        <end position="436"/>
    </location>
</feature>
<dbReference type="EMBL" id="GAMC01007829">
    <property type="protein sequence ID" value="JAB98726.1"/>
    <property type="molecule type" value="mRNA"/>
</dbReference>
<dbReference type="Proteomes" id="UP000606786">
    <property type="component" value="Unassembled WGS sequence"/>
</dbReference>
<accession>W8BZI3</accession>
<evidence type="ECO:0000313" key="2">
    <source>
        <dbReference type="EMBL" id="CAD7004822.1"/>
    </source>
</evidence>